<dbReference type="InterPro" id="IPR023333">
    <property type="entry name" value="Proteasome_suB-type"/>
</dbReference>
<dbReference type="GO" id="GO:0005634">
    <property type="term" value="C:nucleus"/>
    <property type="evidence" value="ECO:0007669"/>
    <property type="project" value="UniProtKB-SubCell"/>
</dbReference>
<evidence type="ECO:0000256" key="4">
    <source>
        <dbReference type="PIRNR" id="PIRNR001213"/>
    </source>
</evidence>
<dbReference type="PANTHER" id="PTHR32194">
    <property type="entry name" value="METALLOPROTEASE TLDD"/>
    <property type="match status" value="1"/>
</dbReference>
<dbReference type="GO" id="GO:0005737">
    <property type="term" value="C:cytoplasm"/>
    <property type="evidence" value="ECO:0007669"/>
    <property type="project" value="UniProtKB-SubCell"/>
</dbReference>
<dbReference type="InterPro" id="IPR029055">
    <property type="entry name" value="Ntn_hydrolases_N"/>
</dbReference>
<dbReference type="Gene3D" id="3.60.20.10">
    <property type="entry name" value="Glutamine Phosphoribosylpyrophosphate, subunit 1, domain 1"/>
    <property type="match status" value="1"/>
</dbReference>
<dbReference type="EMBL" id="ML004990">
    <property type="protein sequence ID" value="RKP21076.1"/>
    <property type="molecule type" value="Genomic_DNA"/>
</dbReference>
<keyword evidence="1 4" id="KW-0963">Cytoplasm</keyword>
<proteinExistence type="inferred from homology"/>
<comment type="subcellular location">
    <subcellularLocation>
        <location evidence="4">Cytoplasm</location>
    </subcellularLocation>
    <subcellularLocation>
        <location evidence="4">Nucleus</location>
    </subcellularLocation>
</comment>
<evidence type="ECO:0000313" key="6">
    <source>
        <dbReference type="Proteomes" id="UP000281549"/>
    </source>
</evidence>
<dbReference type="Pfam" id="PF00227">
    <property type="entry name" value="Proteasome"/>
    <property type="match status" value="1"/>
</dbReference>
<dbReference type="InterPro" id="IPR016050">
    <property type="entry name" value="Proteasome_bsu_CS"/>
</dbReference>
<dbReference type="PROSITE" id="PS51476">
    <property type="entry name" value="PROTEASOME_BETA_2"/>
    <property type="match status" value="1"/>
</dbReference>
<comment type="similarity">
    <text evidence="4">Belongs to the peptidase T1B family.</text>
</comment>
<keyword evidence="3 4" id="KW-0539">Nucleus</keyword>
<dbReference type="SUPFAM" id="SSF56235">
    <property type="entry name" value="N-terminal nucleophile aminohydrolases (Ntn hydrolases)"/>
    <property type="match status" value="1"/>
</dbReference>
<reference evidence="6" key="1">
    <citation type="journal article" date="2018" name="Nat. Microbiol.">
        <title>Leveraging single-cell genomics to expand the fungal tree of life.</title>
        <authorList>
            <person name="Ahrendt S.R."/>
            <person name="Quandt C.A."/>
            <person name="Ciobanu D."/>
            <person name="Clum A."/>
            <person name="Salamov A."/>
            <person name="Andreopoulos B."/>
            <person name="Cheng J.F."/>
            <person name="Woyke T."/>
            <person name="Pelin A."/>
            <person name="Henrissat B."/>
            <person name="Reynolds N.K."/>
            <person name="Benny G.L."/>
            <person name="Smith M.E."/>
            <person name="James T.Y."/>
            <person name="Grigoriev I.V."/>
        </authorList>
    </citation>
    <scope>NUCLEOTIDE SEQUENCE [LARGE SCALE GENOMIC DNA]</scope>
    <source>
        <strain evidence="6">CSF55</strain>
    </source>
</reference>
<sequence>MQNTSILPSFVDGVSLLDIEHGKSTIKQNSNYSLNGAKQHTQQPILTGTSVIGIVYKDGVMMAADCLASYGSLARFRDVRRFTPFQNNTIIGSSGEYSDLQQMQQILESLAISEYCYQDHYQLNTNNVFEYLRTVMYGRRTKMNPLWNSHVIGGLVSGKPFLGYVDLLGTSYKASTIATGFGAYLAQPLLRKAVEGRENEIDEQEALQILENCMRVLFYRDARSLNKIQIAKVTAEGVDISDPYSLETQWDFAEHIRGYGA</sequence>
<dbReference type="CDD" id="cd03760">
    <property type="entry name" value="proteasome_beta_type_4"/>
    <property type="match status" value="1"/>
</dbReference>
<dbReference type="GO" id="GO:0051603">
    <property type="term" value="P:proteolysis involved in protein catabolic process"/>
    <property type="evidence" value="ECO:0007669"/>
    <property type="project" value="InterPro"/>
</dbReference>
<accession>A0A4P9YMY1</accession>
<dbReference type="PANTHER" id="PTHR32194:SF6">
    <property type="entry name" value="PROTEASOME SUBUNIT BETA"/>
    <property type="match status" value="1"/>
</dbReference>
<comment type="function">
    <text evidence="4">Non-catalytic component of the proteasome.</text>
</comment>
<evidence type="ECO:0000256" key="2">
    <source>
        <dbReference type="ARBA" id="ARBA00022942"/>
    </source>
</evidence>
<protein>
    <recommendedName>
        <fullName evidence="4">Proteasome subunit beta</fullName>
    </recommendedName>
</protein>
<dbReference type="PROSITE" id="PS00854">
    <property type="entry name" value="PROTEASOME_BETA_1"/>
    <property type="match status" value="1"/>
</dbReference>
<dbReference type="PIRSF" id="PIRSF001213">
    <property type="entry name" value="Psome_endopept_beta"/>
    <property type="match status" value="1"/>
</dbReference>
<dbReference type="AlphaFoldDB" id="A0A4P9YMY1"/>
<evidence type="ECO:0000313" key="5">
    <source>
        <dbReference type="EMBL" id="RKP21076.1"/>
    </source>
</evidence>
<evidence type="ECO:0000256" key="3">
    <source>
        <dbReference type="ARBA" id="ARBA00023242"/>
    </source>
</evidence>
<organism evidence="5 6">
    <name type="scientific">Rozella allomycis (strain CSF55)</name>
    <dbReference type="NCBI Taxonomy" id="988480"/>
    <lineage>
        <taxon>Eukaryota</taxon>
        <taxon>Fungi</taxon>
        <taxon>Fungi incertae sedis</taxon>
        <taxon>Cryptomycota</taxon>
        <taxon>Cryptomycota incertae sedis</taxon>
        <taxon>Rozella</taxon>
    </lineage>
</organism>
<evidence type="ECO:0000256" key="1">
    <source>
        <dbReference type="ARBA" id="ARBA00022490"/>
    </source>
</evidence>
<keyword evidence="2 4" id="KW-0647">Proteasome</keyword>
<dbReference type="InterPro" id="IPR001353">
    <property type="entry name" value="Proteasome_sua/b"/>
</dbReference>
<gene>
    <name evidence="5" type="ORF">ROZALSC1DRAFT_27473</name>
</gene>
<name>A0A4P9YMY1_ROZAC</name>
<dbReference type="InterPro" id="IPR016295">
    <property type="entry name" value="Proteasome_beta4"/>
</dbReference>
<dbReference type="FunFam" id="3.60.20.10:FF:000014">
    <property type="entry name" value="Proteasome subunit beta type-7"/>
    <property type="match status" value="1"/>
</dbReference>
<dbReference type="GO" id="GO:0019774">
    <property type="term" value="C:proteasome core complex, beta-subunit complex"/>
    <property type="evidence" value="ECO:0007669"/>
    <property type="project" value="UniProtKB-UniRule"/>
</dbReference>
<dbReference type="Proteomes" id="UP000281549">
    <property type="component" value="Unassembled WGS sequence"/>
</dbReference>